<dbReference type="PROSITE" id="PS51192">
    <property type="entry name" value="HELICASE_ATP_BIND_1"/>
    <property type="match status" value="1"/>
</dbReference>
<dbReference type="EMBL" id="CP021324">
    <property type="protein sequence ID" value="ARS64392.1"/>
    <property type="molecule type" value="Genomic_DNA"/>
</dbReference>
<evidence type="ECO:0000259" key="4">
    <source>
        <dbReference type="PROSITE" id="PS51194"/>
    </source>
</evidence>
<dbReference type="SUPFAM" id="SSF52540">
    <property type="entry name" value="P-loop containing nucleoside triphosphate hydrolases"/>
    <property type="match status" value="1"/>
</dbReference>
<protein>
    <submittedName>
        <fullName evidence="5">Ski2-type helicase</fullName>
        <ecNumber evidence="5">3.6.4.-</ecNumber>
    </submittedName>
</protein>
<dbReference type="AlphaFoldDB" id="A0A2Z2HJX6"/>
<dbReference type="InterPro" id="IPR018973">
    <property type="entry name" value="MZB"/>
</dbReference>
<keyword evidence="5" id="KW-0347">Helicase</keyword>
<dbReference type="GO" id="GO:0005524">
    <property type="term" value="F:ATP binding"/>
    <property type="evidence" value="ECO:0007669"/>
    <property type="project" value="UniProtKB-KW"/>
</dbReference>
<feature type="domain" description="Helicase ATP-binding" evidence="3">
    <location>
        <begin position="201"/>
        <end position="385"/>
    </location>
</feature>
<name>A0A2Z2HJX6_9ARCH</name>
<dbReference type="GeneID" id="32901251"/>
<dbReference type="InterPro" id="IPR027417">
    <property type="entry name" value="P-loop_NTPase"/>
</dbReference>
<reference evidence="5 6" key="1">
    <citation type="journal article" date="2017" name="Environ. Microbiol.">
        <title>Genome and epigenome of a novel marine Thaumarchaeota strain suggest viral infection, phosphorothioation DNA modification and multiple restriction systems.</title>
        <authorList>
            <person name="Ahlgren N.A."/>
            <person name="Chen Y."/>
            <person name="Needham D.M."/>
            <person name="Parada A.E."/>
            <person name="Sachdeva R."/>
            <person name="Trinh V."/>
            <person name="Chen T."/>
            <person name="Fuhrman J.A."/>
        </authorList>
    </citation>
    <scope>NUCLEOTIDE SEQUENCE [LARGE SCALE GENOMIC DNA]</scope>
    <source>
        <strain evidence="5 6">SPOT01</strain>
    </source>
</reference>
<dbReference type="OrthoDB" id="33870at2157"/>
<evidence type="ECO:0000313" key="6">
    <source>
        <dbReference type="Proteomes" id="UP000249949"/>
    </source>
</evidence>
<dbReference type="GO" id="GO:0036297">
    <property type="term" value="P:interstrand cross-link repair"/>
    <property type="evidence" value="ECO:0007669"/>
    <property type="project" value="TreeGrafter"/>
</dbReference>
<dbReference type="KEGG" id="nct:NMSP_0772"/>
<dbReference type="RefSeq" id="WP_086907512.1">
    <property type="nucleotide sequence ID" value="NZ_CP021324.1"/>
</dbReference>
<evidence type="ECO:0000313" key="5">
    <source>
        <dbReference type="EMBL" id="ARS64392.1"/>
    </source>
</evidence>
<gene>
    <name evidence="5" type="ORF">NMSP_0772</name>
</gene>
<dbReference type="Proteomes" id="UP000249949">
    <property type="component" value="Chromosome"/>
</dbReference>
<dbReference type="InterPro" id="IPR011545">
    <property type="entry name" value="DEAD/DEAH_box_helicase_dom"/>
</dbReference>
<dbReference type="SMART" id="SM00487">
    <property type="entry name" value="DEXDc"/>
    <property type="match status" value="1"/>
</dbReference>
<proteinExistence type="predicted"/>
<dbReference type="Pfam" id="PF09369">
    <property type="entry name" value="MZB"/>
    <property type="match status" value="1"/>
</dbReference>
<evidence type="ECO:0000256" key="2">
    <source>
        <dbReference type="ARBA" id="ARBA00022840"/>
    </source>
</evidence>
<keyword evidence="2" id="KW-0067">ATP-binding</keyword>
<dbReference type="InterPro" id="IPR014001">
    <property type="entry name" value="Helicase_ATP-bd"/>
</dbReference>
<keyword evidence="1" id="KW-0547">Nucleotide-binding</keyword>
<dbReference type="GO" id="GO:0003676">
    <property type="term" value="F:nucleic acid binding"/>
    <property type="evidence" value="ECO:0007669"/>
    <property type="project" value="InterPro"/>
</dbReference>
<dbReference type="EC" id="3.6.4.-" evidence="5"/>
<keyword evidence="6" id="KW-1185">Reference proteome</keyword>
<sequence length="887" mass="100929">MKFCPTCDTKLSKNLKDVAAPGICPKCNPEKIIPRKPTYGVNYSGRTKQCSKGCGSEIYWDDEFKSDSGKFIPLDARTDEPHSCNGPEISAGYFPDEIKNIGKIVTPKKIKTELKILIPENILFDVNKIPKLEVDNDIIIHELVEGHRNQTLAIIHYEKLLSLEPEKIPVENLKDVLSTKIIEGLKKYGFSGVLPFQNESIRSILNGDNSIISAPTGSGKTEAFIIPILQKILEKPIEGVFVLLVYPLNALIDDQVSKISDLIDKCELNDIISTYSIHGGQNSQYKDKIISESYKKSIILATNFDFINYHLILQDKKWNQLFKNAKIIVMDEAHSYTSFHGSNVYHVLKRMKNYMKKFQIIGASATLDNPKEFFSNMYDLPEKSFTHIKSESKRKQNMHRFFIMPRKYGQRTTMEMITTICNKKKSKQLVFSNSHNDAEFLASNVESMNEKIRIQIHRGGLEQKDRKMYESQMKEGELDILSCTPTLELGIDIGNVDVVISAFKNEYDSFIQRIGRAGRKGQKSYAICVFDPEDAACHYFARNIPAYLNQNHHVEINKENSIISEKHTLSIGMEKHAALESDKSKFFDFANSINLRGASGEITIFHNSKKIGTRDTPVGYYQLHQNGIYHFNKENYQVKSIDKTENGANAFLEKSNEIHKRTIPIVKTSLMQVTEKESIKKEINSHLKKLSLRYGLIKIDRTITGYLKGNYNDTSDKFETFDGKTISNWNNFSWSSKHYCTSITIPTEFISKINGDVKNSFTSDSKIHTITHVLVNASKILTKSESNDIDAYYENGIIHLFDNTSDGYNGCSKIIYENFEEVMKTCFDLISECNCKEESNTDQESASDEWGGCPKCTFTTNYCQTKNKNLSKKSALDFFSIMCSVSK</sequence>
<dbReference type="PANTHER" id="PTHR47957">
    <property type="entry name" value="ATP-DEPENDENT HELICASE HRQ1"/>
    <property type="match status" value="1"/>
</dbReference>
<feature type="domain" description="Helicase C-terminal" evidence="4">
    <location>
        <begin position="413"/>
        <end position="563"/>
    </location>
</feature>
<dbReference type="SMART" id="SM00490">
    <property type="entry name" value="HELICc"/>
    <property type="match status" value="1"/>
</dbReference>
<dbReference type="InterPro" id="IPR001650">
    <property type="entry name" value="Helicase_C-like"/>
</dbReference>
<organism evidence="5 6">
    <name type="scientific">Candidatus Nitrosomarinus catalinensis</name>
    <dbReference type="NCBI Taxonomy" id="1898749"/>
    <lineage>
        <taxon>Archaea</taxon>
        <taxon>Nitrososphaerota</taxon>
        <taxon>Nitrososphaeria</taxon>
        <taxon>Nitrosopumilales</taxon>
        <taxon>Nitrosopumilaceae</taxon>
        <taxon>Candidatus Nitrosomarinus</taxon>
    </lineage>
</organism>
<dbReference type="GO" id="GO:0043138">
    <property type="term" value="F:3'-5' DNA helicase activity"/>
    <property type="evidence" value="ECO:0007669"/>
    <property type="project" value="TreeGrafter"/>
</dbReference>
<dbReference type="GO" id="GO:0016787">
    <property type="term" value="F:hydrolase activity"/>
    <property type="evidence" value="ECO:0007669"/>
    <property type="project" value="UniProtKB-KW"/>
</dbReference>
<dbReference type="PROSITE" id="PS51194">
    <property type="entry name" value="HELICASE_CTER"/>
    <property type="match status" value="1"/>
</dbReference>
<dbReference type="Gene3D" id="3.40.50.300">
    <property type="entry name" value="P-loop containing nucleotide triphosphate hydrolases"/>
    <property type="match status" value="2"/>
</dbReference>
<accession>A0A2Z2HJX6</accession>
<dbReference type="GO" id="GO:0006289">
    <property type="term" value="P:nucleotide-excision repair"/>
    <property type="evidence" value="ECO:0007669"/>
    <property type="project" value="TreeGrafter"/>
</dbReference>
<keyword evidence="5" id="KW-0378">Hydrolase</keyword>
<dbReference type="PANTHER" id="PTHR47957:SF3">
    <property type="entry name" value="ATP-DEPENDENT HELICASE HRQ1"/>
    <property type="match status" value="1"/>
</dbReference>
<evidence type="ECO:0000259" key="3">
    <source>
        <dbReference type="PROSITE" id="PS51192"/>
    </source>
</evidence>
<dbReference type="Pfam" id="PF00270">
    <property type="entry name" value="DEAD"/>
    <property type="match status" value="1"/>
</dbReference>
<dbReference type="Pfam" id="PF00271">
    <property type="entry name" value="Helicase_C"/>
    <property type="match status" value="1"/>
</dbReference>
<evidence type="ECO:0000256" key="1">
    <source>
        <dbReference type="ARBA" id="ARBA00022741"/>
    </source>
</evidence>